<protein>
    <submittedName>
        <fullName evidence="7">Cysteine desulfurase</fullName>
        <ecNumber evidence="7">2.8.1.7</ecNumber>
    </submittedName>
</protein>
<evidence type="ECO:0000313" key="7">
    <source>
        <dbReference type="EMBL" id="XAY06428.1"/>
    </source>
</evidence>
<evidence type="ECO:0000256" key="4">
    <source>
        <dbReference type="ARBA" id="ARBA00050776"/>
    </source>
</evidence>
<dbReference type="GO" id="GO:0031071">
    <property type="term" value="F:cysteine desulfurase activity"/>
    <property type="evidence" value="ECO:0007669"/>
    <property type="project" value="UniProtKB-EC"/>
</dbReference>
<keyword evidence="7" id="KW-0808">Transferase</keyword>
<comment type="cofactor">
    <cofactor evidence="1 5">
        <name>pyridoxal 5'-phosphate</name>
        <dbReference type="ChEBI" id="CHEBI:597326"/>
    </cofactor>
</comment>
<keyword evidence="3" id="KW-0663">Pyridoxal phosphate</keyword>
<dbReference type="InterPro" id="IPR015422">
    <property type="entry name" value="PyrdxlP-dep_Trfase_small"/>
</dbReference>
<dbReference type="InterPro" id="IPR015421">
    <property type="entry name" value="PyrdxlP-dep_Trfase_major"/>
</dbReference>
<comment type="similarity">
    <text evidence="2">Belongs to the class-V pyridoxal-phosphate-dependent aminotransferase family. Csd subfamily.</text>
</comment>
<dbReference type="InterPro" id="IPR015424">
    <property type="entry name" value="PyrdxlP-dep_Trfase"/>
</dbReference>
<dbReference type="Gene3D" id="3.90.1150.10">
    <property type="entry name" value="Aspartate Aminotransferase, domain 1"/>
    <property type="match status" value="1"/>
</dbReference>
<dbReference type="EMBL" id="CP114014">
    <property type="protein sequence ID" value="XAY06428.1"/>
    <property type="molecule type" value="Genomic_DNA"/>
</dbReference>
<dbReference type="Pfam" id="PF00266">
    <property type="entry name" value="Aminotran_5"/>
    <property type="match status" value="1"/>
</dbReference>
<feature type="domain" description="Aminotransferase class V" evidence="6">
    <location>
        <begin position="45"/>
        <end position="407"/>
    </location>
</feature>
<dbReference type="AlphaFoldDB" id="A0AAU7AXI9"/>
<organism evidence="7">
    <name type="scientific">Paraconexibacter sp. AEG42_29</name>
    <dbReference type="NCBI Taxonomy" id="2997339"/>
    <lineage>
        <taxon>Bacteria</taxon>
        <taxon>Bacillati</taxon>
        <taxon>Actinomycetota</taxon>
        <taxon>Thermoleophilia</taxon>
        <taxon>Solirubrobacterales</taxon>
        <taxon>Paraconexibacteraceae</taxon>
        <taxon>Paraconexibacter</taxon>
    </lineage>
</organism>
<dbReference type="PANTHER" id="PTHR43586:SF8">
    <property type="entry name" value="CYSTEINE DESULFURASE 1, CHLOROPLASTIC"/>
    <property type="match status" value="1"/>
</dbReference>
<dbReference type="Gene3D" id="3.40.640.10">
    <property type="entry name" value="Type I PLP-dependent aspartate aminotransferase-like (Major domain)"/>
    <property type="match status" value="1"/>
</dbReference>
<evidence type="ECO:0000259" key="6">
    <source>
        <dbReference type="Pfam" id="PF00266"/>
    </source>
</evidence>
<dbReference type="RefSeq" id="WP_354697662.1">
    <property type="nucleotide sequence ID" value="NZ_CP114014.1"/>
</dbReference>
<evidence type="ECO:0000256" key="1">
    <source>
        <dbReference type="ARBA" id="ARBA00001933"/>
    </source>
</evidence>
<sequence>MTLIEHRPFSDAPVAAATRGPLLPTVGRDLDVPVLGGDAVRYANFDWAATAPALESVVAAVTAALTGYGSVHRGAGLPSQSSTARYEVARATVGAFVGAREQDVVVFTRNTTDSLNLLARSVPAGAGDVIVLDVEHHANLLPWTAGPHRCLAGKTTVAGTLAALAAALDAAPAALVTVTGASNVTGELLPLDRVVALAHDAGARVAVDAAQLAPHRAIDLAASGVDYVALSGHKLYAPFGAGALIGRRDWLDAAPPYLLGGGAVHDVRDDGTDWLPAPQRHEGGTPNLLGAVALAAACDALCGLPAGALEAHEAALKDRLLAGLAELEGVSVHRIWSDSDEAIGVVAFTVDGYAPGHVGAYLSAEHGIGVRDGRFCAHRLLTRLGLPGGALRASLGVGSSAADVDRLLFALHELVGGRAHAQYGVVDGAWQPLDDDRDLSAWLPDTSAAPTGCRAV</sequence>
<comment type="catalytic activity">
    <reaction evidence="4">
        <text>(sulfur carrier)-H + L-cysteine = (sulfur carrier)-SH + L-alanine</text>
        <dbReference type="Rhea" id="RHEA:43892"/>
        <dbReference type="Rhea" id="RHEA-COMP:14737"/>
        <dbReference type="Rhea" id="RHEA-COMP:14739"/>
        <dbReference type="ChEBI" id="CHEBI:29917"/>
        <dbReference type="ChEBI" id="CHEBI:35235"/>
        <dbReference type="ChEBI" id="CHEBI:57972"/>
        <dbReference type="ChEBI" id="CHEBI:64428"/>
        <dbReference type="EC" id="2.8.1.7"/>
    </reaction>
</comment>
<dbReference type="InterPro" id="IPR000192">
    <property type="entry name" value="Aminotrans_V_dom"/>
</dbReference>
<reference evidence="7" key="1">
    <citation type="submission" date="2022-12" db="EMBL/GenBank/DDBJ databases">
        <title>Paraconexibacter alkalitolerans sp. nov. and Baekduia alba sp. nov., isolated from soil and emended description of the genera Paraconexibacter (Chun et al., 2020) and Baekduia (An et al., 2020).</title>
        <authorList>
            <person name="Vieira S."/>
            <person name="Huber K.J."/>
            <person name="Geppert A."/>
            <person name="Wolf J."/>
            <person name="Neumann-Schaal M."/>
            <person name="Muesken M."/>
            <person name="Overmann J."/>
        </authorList>
    </citation>
    <scope>NUCLEOTIDE SEQUENCE</scope>
    <source>
        <strain evidence="7">AEG42_29</strain>
    </source>
</reference>
<dbReference type="InterPro" id="IPR020578">
    <property type="entry name" value="Aminotrans_V_PyrdxlP_BS"/>
</dbReference>
<gene>
    <name evidence="7" type="primary">csd</name>
    <name evidence="7" type="ORF">DSM112329_03298</name>
</gene>
<evidence type="ECO:0000256" key="2">
    <source>
        <dbReference type="ARBA" id="ARBA00010447"/>
    </source>
</evidence>
<proteinExistence type="inferred from homology"/>
<dbReference type="EC" id="2.8.1.7" evidence="7"/>
<evidence type="ECO:0000256" key="3">
    <source>
        <dbReference type="ARBA" id="ARBA00022898"/>
    </source>
</evidence>
<dbReference type="SUPFAM" id="SSF53383">
    <property type="entry name" value="PLP-dependent transferases"/>
    <property type="match status" value="1"/>
</dbReference>
<accession>A0AAU7AXI9</accession>
<dbReference type="PANTHER" id="PTHR43586">
    <property type="entry name" value="CYSTEINE DESULFURASE"/>
    <property type="match status" value="1"/>
</dbReference>
<dbReference type="KEGG" id="parq:DSM112329_03298"/>
<name>A0AAU7AXI9_9ACTN</name>
<evidence type="ECO:0000256" key="5">
    <source>
        <dbReference type="RuleBase" id="RU004504"/>
    </source>
</evidence>
<dbReference type="PROSITE" id="PS00595">
    <property type="entry name" value="AA_TRANSFER_CLASS_5"/>
    <property type="match status" value="1"/>
</dbReference>